<accession>A0A9Q1GU32</accession>
<keyword evidence="3" id="KW-1185">Reference proteome</keyword>
<feature type="transmembrane region" description="Helical" evidence="1">
    <location>
        <begin position="20"/>
        <end position="49"/>
    </location>
</feature>
<protein>
    <submittedName>
        <fullName evidence="2">Uncharacterized protein</fullName>
    </submittedName>
</protein>
<dbReference type="OrthoDB" id="910577at2759"/>
<evidence type="ECO:0000313" key="2">
    <source>
        <dbReference type="EMBL" id="KAJ8426118.1"/>
    </source>
</evidence>
<sequence>MRNPFGYINGLTYLLKSPCLYLFLSVFCSLVPPCPKSYLFFIFVVPIQLLNCYDCPNDKSYNSFFFISVIATGWLFLWTKPLAVDAIYTSNQVKSKENLKIGETFLLSSHIKVKENLPSYKLLRSDIVSGHKIWARLPLHGEFSYKSLYWEKSDQENRTPHLGILSSIIDPGAHGWADC</sequence>
<dbReference type="AlphaFoldDB" id="A0A9Q1GU32"/>
<dbReference type="EMBL" id="JAKOGI010001347">
    <property type="protein sequence ID" value="KAJ8426118.1"/>
    <property type="molecule type" value="Genomic_DNA"/>
</dbReference>
<keyword evidence="1" id="KW-1133">Transmembrane helix</keyword>
<gene>
    <name evidence="2" type="ORF">Cgig2_005763</name>
</gene>
<keyword evidence="1" id="KW-0472">Membrane</keyword>
<dbReference type="Proteomes" id="UP001153076">
    <property type="component" value="Unassembled WGS sequence"/>
</dbReference>
<evidence type="ECO:0000313" key="3">
    <source>
        <dbReference type="Proteomes" id="UP001153076"/>
    </source>
</evidence>
<organism evidence="2 3">
    <name type="scientific">Carnegiea gigantea</name>
    <dbReference type="NCBI Taxonomy" id="171969"/>
    <lineage>
        <taxon>Eukaryota</taxon>
        <taxon>Viridiplantae</taxon>
        <taxon>Streptophyta</taxon>
        <taxon>Embryophyta</taxon>
        <taxon>Tracheophyta</taxon>
        <taxon>Spermatophyta</taxon>
        <taxon>Magnoliopsida</taxon>
        <taxon>eudicotyledons</taxon>
        <taxon>Gunneridae</taxon>
        <taxon>Pentapetalae</taxon>
        <taxon>Caryophyllales</taxon>
        <taxon>Cactineae</taxon>
        <taxon>Cactaceae</taxon>
        <taxon>Cactoideae</taxon>
        <taxon>Echinocereeae</taxon>
        <taxon>Carnegiea</taxon>
    </lineage>
</organism>
<name>A0A9Q1GU32_9CARY</name>
<feature type="transmembrane region" description="Helical" evidence="1">
    <location>
        <begin position="61"/>
        <end position="78"/>
    </location>
</feature>
<comment type="caution">
    <text evidence="2">The sequence shown here is derived from an EMBL/GenBank/DDBJ whole genome shotgun (WGS) entry which is preliminary data.</text>
</comment>
<reference evidence="2" key="1">
    <citation type="submission" date="2022-04" db="EMBL/GenBank/DDBJ databases">
        <title>Carnegiea gigantea Genome sequencing and assembly v2.</title>
        <authorList>
            <person name="Copetti D."/>
            <person name="Sanderson M.J."/>
            <person name="Burquez A."/>
            <person name="Wojciechowski M.F."/>
        </authorList>
    </citation>
    <scope>NUCLEOTIDE SEQUENCE</scope>
    <source>
        <strain evidence="2">SGP5-SGP5p</strain>
        <tissue evidence="2">Aerial part</tissue>
    </source>
</reference>
<proteinExistence type="predicted"/>
<evidence type="ECO:0000256" key="1">
    <source>
        <dbReference type="SAM" id="Phobius"/>
    </source>
</evidence>
<keyword evidence="1" id="KW-0812">Transmembrane</keyword>